<feature type="transmembrane region" description="Helical" evidence="13">
    <location>
        <begin position="144"/>
        <end position="169"/>
    </location>
</feature>
<dbReference type="Pfam" id="PF00512">
    <property type="entry name" value="HisKA"/>
    <property type="match status" value="1"/>
</dbReference>
<evidence type="ECO:0000256" key="2">
    <source>
        <dbReference type="ARBA" id="ARBA00004141"/>
    </source>
</evidence>
<keyword evidence="11" id="KW-0902">Two-component regulatory system</keyword>
<dbReference type="SUPFAM" id="SSF55874">
    <property type="entry name" value="ATPase domain of HSP90 chaperone/DNA topoisomerase II/histidine kinase"/>
    <property type="match status" value="1"/>
</dbReference>
<feature type="domain" description="HAMP" evidence="15">
    <location>
        <begin position="170"/>
        <end position="222"/>
    </location>
</feature>
<accession>A0A085VGU8</accession>
<keyword evidence="4" id="KW-0597">Phosphoprotein</keyword>
<dbReference type="PROSITE" id="PS50109">
    <property type="entry name" value="HIS_KIN"/>
    <property type="match status" value="1"/>
</dbReference>
<keyword evidence="12 13" id="KW-0472">Membrane</keyword>
<keyword evidence="6 13" id="KW-0812">Transmembrane</keyword>
<keyword evidence="9" id="KW-0067">ATP-binding</keyword>
<dbReference type="CDD" id="cd00075">
    <property type="entry name" value="HATPase"/>
    <property type="match status" value="1"/>
</dbReference>
<evidence type="ECO:0000256" key="8">
    <source>
        <dbReference type="ARBA" id="ARBA00022777"/>
    </source>
</evidence>
<dbReference type="InterPro" id="IPR003661">
    <property type="entry name" value="HisK_dim/P_dom"/>
</dbReference>
<comment type="subcellular location">
    <subcellularLocation>
        <location evidence="2">Membrane</location>
        <topology evidence="2">Multi-pass membrane protein</topology>
    </subcellularLocation>
</comment>
<dbReference type="InterPro" id="IPR005467">
    <property type="entry name" value="His_kinase_dom"/>
</dbReference>
<evidence type="ECO:0000259" key="14">
    <source>
        <dbReference type="PROSITE" id="PS50109"/>
    </source>
</evidence>
<dbReference type="EMBL" id="JPQT01000052">
    <property type="protein sequence ID" value="KFE54661.1"/>
    <property type="molecule type" value="Genomic_DNA"/>
</dbReference>
<dbReference type="SUPFAM" id="SSF47384">
    <property type="entry name" value="Homodimeric domain of signal transducing histidine kinase"/>
    <property type="match status" value="1"/>
</dbReference>
<dbReference type="PROSITE" id="PS50885">
    <property type="entry name" value="HAMP"/>
    <property type="match status" value="1"/>
</dbReference>
<dbReference type="InterPro" id="IPR036890">
    <property type="entry name" value="HATPase_C_sf"/>
</dbReference>
<evidence type="ECO:0000256" key="4">
    <source>
        <dbReference type="ARBA" id="ARBA00022553"/>
    </source>
</evidence>
<evidence type="ECO:0000256" key="1">
    <source>
        <dbReference type="ARBA" id="ARBA00000085"/>
    </source>
</evidence>
<reference evidence="16 17" key="1">
    <citation type="submission" date="2014-07" db="EMBL/GenBank/DDBJ databases">
        <title>Draft Genome Sequences of Environmental Pseudomonas syringae strains.</title>
        <authorList>
            <person name="Baltrus D.A."/>
            <person name="Berge O."/>
            <person name="Morris C."/>
        </authorList>
    </citation>
    <scope>NUCLEOTIDE SEQUENCE [LARGE SCALE GENOMIC DNA]</scope>
    <source>
        <strain evidence="16 17">CEB003</strain>
    </source>
</reference>
<dbReference type="Pfam" id="PF08521">
    <property type="entry name" value="2CSK_N"/>
    <property type="match status" value="1"/>
</dbReference>
<dbReference type="SMART" id="SM00387">
    <property type="entry name" value="HATPase_c"/>
    <property type="match status" value="1"/>
</dbReference>
<comment type="catalytic activity">
    <reaction evidence="1">
        <text>ATP + protein L-histidine = ADP + protein N-phospho-L-histidine.</text>
        <dbReference type="EC" id="2.7.13.3"/>
    </reaction>
</comment>
<dbReference type="Gene3D" id="1.10.287.130">
    <property type="match status" value="1"/>
</dbReference>
<evidence type="ECO:0000256" key="9">
    <source>
        <dbReference type="ARBA" id="ARBA00022840"/>
    </source>
</evidence>
<evidence type="ECO:0000313" key="17">
    <source>
        <dbReference type="Proteomes" id="UP000028643"/>
    </source>
</evidence>
<sequence>MSLRLRLSLTLGSAFVVIWMLAAAWMLCDLRAQMMDSLDQRLAASARMVSGLLEQLPVPASNDGAALSAEQLGIPGGLACQVSSLRGEVLARSHSTPDEPLAADASGFQDQLINGERWRSFTLTHGELRVTTADRQDERDTLKYSVLLAASVPVAVALFGSLGLLWLGIGQGLAPLNRMRDALKRRSADSLEPLDISGMPNELLPLLDTQNQLFQRIAQTLERERRLTGDAAHELRSPLTAIKTHLQVARMTQGETRDRSLAHAEEGADRLHSTLEQLLLLARVEGSLSFEDGVQCSAEEVARLAMHDASHGHVSRIDLHLPDDLSSAALDMPSVLAIAALRNLLENALRHAPRNTRVELTLSTSASLACFEVRDHGSGIAEEQLSLVTQRFWRQGTGEGAGLGLAIVQAIVQRCGCLLTFANQPDGLRVELRMPLSRDLHG</sequence>
<dbReference type="GO" id="GO:0005524">
    <property type="term" value="F:ATP binding"/>
    <property type="evidence" value="ECO:0007669"/>
    <property type="project" value="UniProtKB-KW"/>
</dbReference>
<evidence type="ECO:0000256" key="11">
    <source>
        <dbReference type="ARBA" id="ARBA00023012"/>
    </source>
</evidence>
<dbReference type="PATRIC" id="fig|317.174.peg.848"/>
<evidence type="ECO:0000256" key="5">
    <source>
        <dbReference type="ARBA" id="ARBA00022679"/>
    </source>
</evidence>
<dbReference type="PRINTS" id="PR00344">
    <property type="entry name" value="BCTRLSENSOR"/>
</dbReference>
<evidence type="ECO:0000256" key="12">
    <source>
        <dbReference type="ARBA" id="ARBA00023136"/>
    </source>
</evidence>
<evidence type="ECO:0000256" key="3">
    <source>
        <dbReference type="ARBA" id="ARBA00012438"/>
    </source>
</evidence>
<dbReference type="Proteomes" id="UP000028643">
    <property type="component" value="Unassembled WGS sequence"/>
</dbReference>
<evidence type="ECO:0000256" key="13">
    <source>
        <dbReference type="SAM" id="Phobius"/>
    </source>
</evidence>
<organism evidence="16 17">
    <name type="scientific">Pseudomonas syringae</name>
    <dbReference type="NCBI Taxonomy" id="317"/>
    <lineage>
        <taxon>Bacteria</taxon>
        <taxon>Pseudomonadati</taxon>
        <taxon>Pseudomonadota</taxon>
        <taxon>Gammaproteobacteria</taxon>
        <taxon>Pseudomonadales</taxon>
        <taxon>Pseudomonadaceae</taxon>
        <taxon>Pseudomonas</taxon>
    </lineage>
</organism>
<dbReference type="PANTHER" id="PTHR45436">
    <property type="entry name" value="SENSOR HISTIDINE KINASE YKOH"/>
    <property type="match status" value="1"/>
</dbReference>
<proteinExistence type="predicted"/>
<dbReference type="SMART" id="SM00388">
    <property type="entry name" value="HisKA"/>
    <property type="match status" value="1"/>
</dbReference>
<dbReference type="Pfam" id="PF02518">
    <property type="entry name" value="HATPase_c"/>
    <property type="match status" value="1"/>
</dbReference>
<dbReference type="InterPro" id="IPR050428">
    <property type="entry name" value="TCS_sensor_his_kinase"/>
</dbReference>
<keyword evidence="10 13" id="KW-1133">Transmembrane helix</keyword>
<dbReference type="InterPro" id="IPR036097">
    <property type="entry name" value="HisK_dim/P_sf"/>
</dbReference>
<dbReference type="InterPro" id="IPR004358">
    <property type="entry name" value="Sig_transdc_His_kin-like_C"/>
</dbReference>
<keyword evidence="7" id="KW-0547">Nucleotide-binding</keyword>
<dbReference type="PANTHER" id="PTHR45436:SF14">
    <property type="entry name" value="SENSOR PROTEIN QSEC"/>
    <property type="match status" value="1"/>
</dbReference>
<name>A0A085VGU8_PSESX</name>
<feature type="transmembrane region" description="Helical" evidence="13">
    <location>
        <begin position="6"/>
        <end position="28"/>
    </location>
</feature>
<dbReference type="GO" id="GO:0000155">
    <property type="term" value="F:phosphorelay sensor kinase activity"/>
    <property type="evidence" value="ECO:0007669"/>
    <property type="project" value="InterPro"/>
</dbReference>
<dbReference type="EC" id="2.7.13.3" evidence="3"/>
<dbReference type="Gene3D" id="3.30.565.10">
    <property type="entry name" value="Histidine kinase-like ATPase, C-terminal domain"/>
    <property type="match status" value="1"/>
</dbReference>
<keyword evidence="5" id="KW-0808">Transferase</keyword>
<dbReference type="RefSeq" id="WP_020289217.1">
    <property type="nucleotide sequence ID" value="NZ_JPQT01000052.1"/>
</dbReference>
<keyword evidence="8 16" id="KW-0418">Kinase</keyword>
<comment type="caution">
    <text evidence="16">The sequence shown here is derived from an EMBL/GenBank/DDBJ whole genome shotgun (WGS) entry which is preliminary data.</text>
</comment>
<dbReference type="AlphaFoldDB" id="A0A085VGU8"/>
<dbReference type="GO" id="GO:0005886">
    <property type="term" value="C:plasma membrane"/>
    <property type="evidence" value="ECO:0007669"/>
    <property type="project" value="TreeGrafter"/>
</dbReference>
<evidence type="ECO:0000256" key="7">
    <source>
        <dbReference type="ARBA" id="ARBA00022741"/>
    </source>
</evidence>
<dbReference type="InterPro" id="IPR013727">
    <property type="entry name" value="2CSK_N"/>
</dbReference>
<evidence type="ECO:0000256" key="10">
    <source>
        <dbReference type="ARBA" id="ARBA00022989"/>
    </source>
</evidence>
<feature type="domain" description="Histidine kinase" evidence="14">
    <location>
        <begin position="230"/>
        <end position="438"/>
    </location>
</feature>
<gene>
    <name evidence="16" type="ORF">IV02_04210</name>
</gene>
<dbReference type="InterPro" id="IPR003660">
    <property type="entry name" value="HAMP_dom"/>
</dbReference>
<evidence type="ECO:0000256" key="6">
    <source>
        <dbReference type="ARBA" id="ARBA00022692"/>
    </source>
</evidence>
<evidence type="ECO:0000313" key="16">
    <source>
        <dbReference type="EMBL" id="KFE54661.1"/>
    </source>
</evidence>
<protein>
    <recommendedName>
        <fullName evidence="3">histidine kinase</fullName>
        <ecNumber evidence="3">2.7.13.3</ecNumber>
    </recommendedName>
</protein>
<dbReference type="InterPro" id="IPR003594">
    <property type="entry name" value="HATPase_dom"/>
</dbReference>
<evidence type="ECO:0000259" key="15">
    <source>
        <dbReference type="PROSITE" id="PS50885"/>
    </source>
</evidence>
<dbReference type="CDD" id="cd00082">
    <property type="entry name" value="HisKA"/>
    <property type="match status" value="1"/>
</dbReference>